<keyword evidence="9 15" id="KW-0408">Iron</keyword>
<name>A0A975HHI0_9GAMM</name>
<dbReference type="InterPro" id="IPR045854">
    <property type="entry name" value="NO2/SO3_Rdtase_4Fe4S_sf"/>
</dbReference>
<evidence type="ECO:0000259" key="17">
    <source>
        <dbReference type="Pfam" id="PF03460"/>
    </source>
</evidence>
<dbReference type="NCBIfam" id="TIGR02041">
    <property type="entry name" value="CysI"/>
    <property type="match status" value="1"/>
</dbReference>
<dbReference type="PANTHER" id="PTHR11493:SF47">
    <property type="entry name" value="SULFITE REDUCTASE [NADPH] SUBUNIT BETA"/>
    <property type="match status" value="1"/>
</dbReference>
<comment type="function">
    <text evidence="13 15">Component of the sulfite reductase complex that catalyzes the 6-electron reduction of sulfite to sulfide. This is one of several activities required for the biosynthesis of L-cysteine from sulfate.</text>
</comment>
<proteinExistence type="inferred from homology"/>
<keyword evidence="6 15" id="KW-0479">Metal-binding</keyword>
<evidence type="ECO:0000313" key="19">
    <source>
        <dbReference type="Proteomes" id="UP000682739"/>
    </source>
</evidence>
<dbReference type="Proteomes" id="UP000682739">
    <property type="component" value="Chromosome"/>
</dbReference>
<evidence type="ECO:0000256" key="15">
    <source>
        <dbReference type="HAMAP-Rule" id="MF_01540"/>
    </source>
</evidence>
<evidence type="ECO:0000256" key="3">
    <source>
        <dbReference type="ARBA" id="ARBA00022485"/>
    </source>
</evidence>
<dbReference type="HAMAP" id="MF_01540">
    <property type="entry name" value="CysI"/>
    <property type="match status" value="1"/>
</dbReference>
<dbReference type="GO" id="GO:0019344">
    <property type="term" value="P:cysteine biosynthetic process"/>
    <property type="evidence" value="ECO:0007669"/>
    <property type="project" value="UniProtKB-KW"/>
</dbReference>
<comment type="cofactor">
    <cofactor evidence="15">
        <name>siroheme</name>
        <dbReference type="ChEBI" id="CHEBI:60052"/>
    </cofactor>
    <text evidence="15">Binds 1 siroheme per subunit.</text>
</comment>
<feature type="domain" description="Nitrite/sulphite reductase 4Fe-4S" evidence="16">
    <location>
        <begin position="169"/>
        <end position="327"/>
    </location>
</feature>
<dbReference type="InterPro" id="IPR011786">
    <property type="entry name" value="CysI"/>
</dbReference>
<dbReference type="GO" id="GO:0050661">
    <property type="term" value="F:NADP binding"/>
    <property type="evidence" value="ECO:0007669"/>
    <property type="project" value="InterPro"/>
</dbReference>
<dbReference type="Pfam" id="PF01077">
    <property type="entry name" value="NIR_SIR"/>
    <property type="match status" value="1"/>
</dbReference>
<evidence type="ECO:0000256" key="2">
    <source>
        <dbReference type="ARBA" id="ARBA00010429"/>
    </source>
</evidence>
<accession>A0A975HHI0</accession>
<dbReference type="EC" id="1.8.1.2" evidence="15"/>
<dbReference type="SUPFAM" id="SSF56014">
    <property type="entry name" value="Nitrite and sulphite reductase 4Fe-4S domain-like"/>
    <property type="match status" value="2"/>
</dbReference>
<dbReference type="GO" id="GO:0009337">
    <property type="term" value="C:sulfite reductase complex (NADPH)"/>
    <property type="evidence" value="ECO:0007669"/>
    <property type="project" value="InterPro"/>
</dbReference>
<dbReference type="GO" id="GO:0070814">
    <property type="term" value="P:hydrogen sulfide biosynthetic process"/>
    <property type="evidence" value="ECO:0007669"/>
    <property type="project" value="UniProtKB-UniRule"/>
</dbReference>
<keyword evidence="19" id="KW-1185">Reference proteome</keyword>
<evidence type="ECO:0000256" key="12">
    <source>
        <dbReference type="ARBA" id="ARBA00052219"/>
    </source>
</evidence>
<dbReference type="RefSeq" id="WP_208830928.1">
    <property type="nucleotide sequence ID" value="NZ_CP072110.1"/>
</dbReference>
<evidence type="ECO:0000256" key="8">
    <source>
        <dbReference type="ARBA" id="ARBA00023002"/>
    </source>
</evidence>
<keyword evidence="7 15" id="KW-0521">NADP</keyword>
<feature type="binding site" evidence="15">
    <location>
        <position position="488"/>
    </location>
    <ligand>
        <name>[4Fe-4S] cluster</name>
        <dbReference type="ChEBI" id="CHEBI:49883"/>
    </ligand>
</feature>
<keyword evidence="4 15" id="KW-0028">Amino-acid biosynthesis</keyword>
<dbReference type="NCBIfam" id="NF010029">
    <property type="entry name" value="PRK13504.1"/>
    <property type="match status" value="1"/>
</dbReference>
<keyword evidence="11 15" id="KW-0198">Cysteine biosynthesis</keyword>
<dbReference type="GO" id="GO:0051539">
    <property type="term" value="F:4 iron, 4 sulfur cluster binding"/>
    <property type="evidence" value="ECO:0007669"/>
    <property type="project" value="UniProtKB-KW"/>
</dbReference>
<dbReference type="Pfam" id="PF03460">
    <property type="entry name" value="NIR_SIR_ferr"/>
    <property type="match status" value="2"/>
</dbReference>
<protein>
    <recommendedName>
        <fullName evidence="15">Sulfite reductase [NADPH] hemoprotein beta-component</fullName>
        <shortName evidence="15">SiR-HP</shortName>
        <shortName evidence="15">SiRHP</shortName>
        <ecNumber evidence="15">1.8.1.2</ecNumber>
    </recommendedName>
</protein>
<feature type="domain" description="Nitrite/Sulfite reductase ferredoxin-like" evidence="17">
    <location>
        <begin position="354"/>
        <end position="407"/>
    </location>
</feature>
<comment type="pathway">
    <text evidence="1 15">Sulfur metabolism; hydrogen sulfide biosynthesis; hydrogen sulfide from sulfite (NADPH route): step 1/1.</text>
</comment>
<dbReference type="InterPro" id="IPR006067">
    <property type="entry name" value="NO2/SO3_Rdtase_4Fe4S_dom"/>
</dbReference>
<dbReference type="InterPro" id="IPR045169">
    <property type="entry name" value="NO2/SO3_Rdtase_4Fe4S_prot"/>
</dbReference>
<comment type="catalytic activity">
    <reaction evidence="12 15">
        <text>hydrogen sulfide + 3 NADP(+) + 3 H2O = sulfite + 3 NADPH + 4 H(+)</text>
        <dbReference type="Rhea" id="RHEA:13801"/>
        <dbReference type="ChEBI" id="CHEBI:15377"/>
        <dbReference type="ChEBI" id="CHEBI:15378"/>
        <dbReference type="ChEBI" id="CHEBI:17359"/>
        <dbReference type="ChEBI" id="CHEBI:29919"/>
        <dbReference type="ChEBI" id="CHEBI:57783"/>
        <dbReference type="ChEBI" id="CHEBI:58349"/>
        <dbReference type="EC" id="1.8.1.2"/>
    </reaction>
</comment>
<dbReference type="InterPro" id="IPR006066">
    <property type="entry name" value="NO2/SO3_Rdtase_FeS/sirohaem_BS"/>
</dbReference>
<keyword evidence="5 15" id="KW-0349">Heme</keyword>
<feature type="binding site" evidence="15">
    <location>
        <position position="484"/>
    </location>
    <ligand>
        <name>[4Fe-4S] cluster</name>
        <dbReference type="ChEBI" id="CHEBI:49883"/>
    </ligand>
</feature>
<evidence type="ECO:0000256" key="11">
    <source>
        <dbReference type="ARBA" id="ARBA00023192"/>
    </source>
</evidence>
<evidence type="ECO:0000256" key="6">
    <source>
        <dbReference type="ARBA" id="ARBA00022723"/>
    </source>
</evidence>
<evidence type="ECO:0000256" key="13">
    <source>
        <dbReference type="ARBA" id="ARBA00057160"/>
    </source>
</evidence>
<keyword evidence="8 15" id="KW-0560">Oxidoreductase</keyword>
<evidence type="ECO:0000256" key="4">
    <source>
        <dbReference type="ARBA" id="ARBA00022605"/>
    </source>
</evidence>
<comment type="similarity">
    <text evidence="2 15">Belongs to the nitrite and sulfite reductase 4Fe-4S domain family.</text>
</comment>
<evidence type="ECO:0000256" key="14">
    <source>
        <dbReference type="ARBA" id="ARBA00062253"/>
    </source>
</evidence>
<organism evidence="18 19">
    <name type="scientific">Psychrosphaera ytuae</name>
    <dbReference type="NCBI Taxonomy" id="2820710"/>
    <lineage>
        <taxon>Bacteria</taxon>
        <taxon>Pseudomonadati</taxon>
        <taxon>Pseudomonadota</taxon>
        <taxon>Gammaproteobacteria</taxon>
        <taxon>Alteromonadales</taxon>
        <taxon>Pseudoalteromonadaceae</taxon>
        <taxon>Psychrosphaera</taxon>
    </lineage>
</organism>
<dbReference type="GO" id="GO:0004783">
    <property type="term" value="F:sulfite reductase (NADPH) activity"/>
    <property type="evidence" value="ECO:0007669"/>
    <property type="project" value="UniProtKB-UniRule"/>
</dbReference>
<feature type="domain" description="Nitrite/Sulfite reductase ferredoxin-like" evidence="17">
    <location>
        <begin position="73"/>
        <end position="132"/>
    </location>
</feature>
<dbReference type="SUPFAM" id="SSF55124">
    <property type="entry name" value="Nitrite/Sulfite reductase N-terminal domain-like"/>
    <property type="match status" value="2"/>
</dbReference>
<dbReference type="KEGG" id="psym:J1N51_09995"/>
<dbReference type="InterPro" id="IPR005117">
    <property type="entry name" value="NiRdtase/SiRdtase_haem-b_fer"/>
</dbReference>
<dbReference type="AlphaFoldDB" id="A0A975HHI0"/>
<evidence type="ECO:0000256" key="10">
    <source>
        <dbReference type="ARBA" id="ARBA00023014"/>
    </source>
</evidence>
<feature type="binding site" evidence="15">
    <location>
        <position position="439"/>
    </location>
    <ligand>
        <name>[4Fe-4S] cluster</name>
        <dbReference type="ChEBI" id="CHEBI:49883"/>
    </ligand>
</feature>
<keyword evidence="10 15" id="KW-0411">Iron-sulfur</keyword>
<dbReference type="EMBL" id="CP072110">
    <property type="protein sequence ID" value="QTH63073.1"/>
    <property type="molecule type" value="Genomic_DNA"/>
</dbReference>
<dbReference type="FunFam" id="3.30.413.10:FF:000003">
    <property type="entry name" value="Sulfite reductase [NADPH] hemoprotein beta-component"/>
    <property type="match status" value="1"/>
</dbReference>
<keyword evidence="3 15" id="KW-0004">4Fe-4S</keyword>
<dbReference type="GO" id="GO:0020037">
    <property type="term" value="F:heme binding"/>
    <property type="evidence" value="ECO:0007669"/>
    <property type="project" value="InterPro"/>
</dbReference>
<dbReference type="GO" id="GO:0050311">
    <property type="term" value="F:sulfite reductase (ferredoxin) activity"/>
    <property type="evidence" value="ECO:0007669"/>
    <property type="project" value="TreeGrafter"/>
</dbReference>
<dbReference type="PROSITE" id="PS00365">
    <property type="entry name" value="NIR_SIR"/>
    <property type="match status" value="1"/>
</dbReference>
<sequence length="575" mass="63636">MSQDNPKKLAVNEGIKTKSNYLRGTISEGLQDKITGALAEDDTQLTKFHGFYQQDDRDVRDERREQKLEPLYSFMLRARVPGGVATAEQWLAIDKMAEQYTLYGSLRLTTRQTFQYHGMLKPNIKNVISGLNDIGLDSLAACGDVNRNILCNTNPVESYIHQEVYETAKAISEHLLPKTRAYAEIWLDGEKLDIGEEEQEPIYGPTYLPRKFKAAVAIPPHNDVDVYTNDLGLIAIVEGEGKDAKLLGFNVVVGGGMGSTHGDVTTYPRLATDLGFVSKEDAILVSEGVVKAQRDLGNRESRKHARLKYTIDTVGIDAFRDAVVAHTGVALSEPKPVTFDLQGDRLGWTKGVDNNWHLTLFIENGRIIDTDERQLKTGLREIAKVHKGDFRMTANQNIIIANVPEDEKVMIEGLTKQYGLHRTLDEGGVSPIRGNSMACVALPTCALAMAESERYLPELIDKLDELAIKHGIAEQDIVLRMTGCPNGCARPFAAEIAFVGKGPGKYNFYLGADGLGTRLNKMYRENIGEAEILAELDSLFGRYASEREQGERFGDFVVRAGIIKATVEGKDFHAA</sequence>
<evidence type="ECO:0000259" key="16">
    <source>
        <dbReference type="Pfam" id="PF01077"/>
    </source>
</evidence>
<gene>
    <name evidence="15 18" type="primary">cysI</name>
    <name evidence="18" type="ORF">J1N51_09995</name>
</gene>
<dbReference type="GO" id="GO:0000103">
    <property type="term" value="P:sulfate assimilation"/>
    <property type="evidence" value="ECO:0007669"/>
    <property type="project" value="UniProtKB-UniRule"/>
</dbReference>
<dbReference type="Gene3D" id="3.30.413.10">
    <property type="entry name" value="Sulfite Reductase Hemoprotein, domain 1"/>
    <property type="match status" value="2"/>
</dbReference>
<evidence type="ECO:0000256" key="7">
    <source>
        <dbReference type="ARBA" id="ARBA00022857"/>
    </source>
</evidence>
<comment type="cofactor">
    <cofactor evidence="15">
        <name>[4Fe-4S] cluster</name>
        <dbReference type="ChEBI" id="CHEBI:49883"/>
    </cofactor>
    <text evidence="15">Binds 1 [4Fe-4S] cluster per subunit.</text>
</comment>
<feature type="binding site" description="axial binding residue" evidence="15">
    <location>
        <position position="488"/>
    </location>
    <ligand>
        <name>siroheme</name>
        <dbReference type="ChEBI" id="CHEBI:60052"/>
    </ligand>
    <ligandPart>
        <name>Fe</name>
        <dbReference type="ChEBI" id="CHEBI:18248"/>
    </ligandPart>
</feature>
<evidence type="ECO:0000256" key="9">
    <source>
        <dbReference type="ARBA" id="ARBA00023004"/>
    </source>
</evidence>
<dbReference type="PANTHER" id="PTHR11493">
    <property type="entry name" value="SULFITE REDUCTASE [NADPH] SUBUNIT BETA-RELATED"/>
    <property type="match status" value="1"/>
</dbReference>
<dbReference type="InterPro" id="IPR036136">
    <property type="entry name" value="Nit/Sulf_reduc_fer-like_dom_sf"/>
</dbReference>
<evidence type="ECO:0000313" key="18">
    <source>
        <dbReference type="EMBL" id="QTH63073.1"/>
    </source>
</evidence>
<dbReference type="GO" id="GO:0046872">
    <property type="term" value="F:metal ion binding"/>
    <property type="evidence" value="ECO:0007669"/>
    <property type="project" value="UniProtKB-KW"/>
</dbReference>
<evidence type="ECO:0000256" key="5">
    <source>
        <dbReference type="ARBA" id="ARBA00022617"/>
    </source>
</evidence>
<dbReference type="PRINTS" id="PR00397">
    <property type="entry name" value="SIROHAEM"/>
</dbReference>
<reference evidence="18" key="1">
    <citation type="submission" date="2021-03" db="EMBL/GenBank/DDBJ databases">
        <title>Description of Psychrosphaera ytuae sp. nov. isolated from deep sea sediment of South China Sea.</title>
        <authorList>
            <person name="Zhang J."/>
            <person name="Xu X.-D."/>
        </authorList>
    </citation>
    <scope>NUCLEOTIDE SEQUENCE</scope>
    <source>
        <strain evidence="18">MTZ26</strain>
    </source>
</reference>
<comment type="subunit">
    <text evidence="14 15">Alpha(8)-beta(8). The alpha component is a flavoprotein, the beta component is a hemoprotein.</text>
</comment>
<feature type="binding site" evidence="15">
    <location>
        <position position="445"/>
    </location>
    <ligand>
        <name>[4Fe-4S] cluster</name>
        <dbReference type="ChEBI" id="CHEBI:49883"/>
    </ligand>
</feature>
<evidence type="ECO:0000256" key="1">
    <source>
        <dbReference type="ARBA" id="ARBA00004774"/>
    </source>
</evidence>